<dbReference type="EMBL" id="NOVD01000020">
    <property type="protein sequence ID" value="PCK25107.1"/>
    <property type="molecule type" value="Genomic_DNA"/>
</dbReference>
<name>A0A2A5J7A3_RHOSG</name>
<proteinExistence type="predicted"/>
<comment type="caution">
    <text evidence="1">The sequence shown here is derived from an EMBL/GenBank/DDBJ whole genome shotgun (WGS) entry which is preliminary data.</text>
</comment>
<dbReference type="AlphaFoldDB" id="A0A2A5J7A3"/>
<gene>
    <name evidence="1" type="ORF">CHR55_22750</name>
</gene>
<evidence type="ECO:0000313" key="1">
    <source>
        <dbReference type="EMBL" id="PCK25107.1"/>
    </source>
</evidence>
<reference evidence="1 2" key="1">
    <citation type="submission" date="2017-07" db="EMBL/GenBank/DDBJ databases">
        <title>Draft sequence of Rhodococcus enclensis 23b-28.</title>
        <authorList>
            <person name="Besaury L."/>
            <person name="Sancelme M."/>
            <person name="Amato P."/>
            <person name="Lallement A."/>
            <person name="Delort A.-M."/>
        </authorList>
    </citation>
    <scope>NUCLEOTIDE SEQUENCE [LARGE SCALE GENOMIC DNA]</scope>
    <source>
        <strain evidence="1 2">23b-28</strain>
    </source>
</reference>
<organism evidence="1 2">
    <name type="scientific">Rhodococcus qingshengii</name>
    <dbReference type="NCBI Taxonomy" id="334542"/>
    <lineage>
        <taxon>Bacteria</taxon>
        <taxon>Bacillati</taxon>
        <taxon>Actinomycetota</taxon>
        <taxon>Actinomycetes</taxon>
        <taxon>Mycobacteriales</taxon>
        <taxon>Nocardiaceae</taxon>
        <taxon>Rhodococcus</taxon>
        <taxon>Rhodococcus erythropolis group</taxon>
    </lineage>
</organism>
<accession>A0A2A5J7A3</accession>
<dbReference type="Proteomes" id="UP000230886">
    <property type="component" value="Unassembled WGS sequence"/>
</dbReference>
<evidence type="ECO:0000313" key="2">
    <source>
        <dbReference type="Proteomes" id="UP000230886"/>
    </source>
</evidence>
<sequence length="72" mass="8005">MPGLLVGVVCMRSLQFRAEACIAISARQAMGERAVTATAMCSWLERGRVWWRWVAVGADVDVAHLRTCVNDR</sequence>
<protein>
    <submittedName>
        <fullName evidence="1">Uncharacterized protein</fullName>
    </submittedName>
</protein>